<dbReference type="Gene3D" id="1.25.40.20">
    <property type="entry name" value="Ankyrin repeat-containing domain"/>
    <property type="match status" value="3"/>
</dbReference>
<protein>
    <submittedName>
        <fullName evidence="6">Uncharacterized protein</fullName>
    </submittedName>
</protein>
<dbReference type="InterPro" id="IPR002110">
    <property type="entry name" value="Ankyrin_rpt"/>
</dbReference>
<gene>
    <name evidence="6" type="ORF">EGYM00163_LOCUS17221</name>
</gene>
<dbReference type="InterPro" id="IPR051165">
    <property type="entry name" value="Multifunctional_ANK_Repeat"/>
</dbReference>
<sequence>MEVDAKVVAEPSDAPKEEDVEVIEEPNDEGEEPKERGDMCDDVEVVPEAEATPGIPTPDAECTASADCDEPEEEEDEGGMSPKEDEEDEDKEPLTSTEIFEAAESGDHARVRKLLNADKRHARISNDDGETALHVVVKDCYIICAQMLINEGADLDAQNKDGQTPLHLAIFHGSLDIIDLLLVSGASPMLCDHAGMNALHMSAQMGLFRVAEVLLMDMDFEQEEEEQEVCPKCWHAPTITNHEEGVENRPVCDLCAARDAQNTDQSKRLPVDKVGLLKKKDKDGNTPLHITASEPDYCSLALEFCGVLKDEVPDGAREIVSMLNNEKLTPLQCACYAGNAEVIGELLDMGCEPRDANEKDENCFHLVVQGGHFPAVWQILERRVPMGEDWVEFLNKTDGEGNNVMHIACKFGHERTVMELLRHRRVLDINALNKNEETPAVLAYKEGWDHIMKIMLANQADEGPVEAAKKDDEEKGIVREIKGDFSGTGSQQKVSYTPLIAFGVLMVFIGPYVLQFIDRFF</sequence>
<feature type="compositionally biased region" description="Basic and acidic residues" evidence="4">
    <location>
        <begin position="1"/>
        <end position="17"/>
    </location>
</feature>
<keyword evidence="5" id="KW-0472">Membrane</keyword>
<evidence type="ECO:0000256" key="2">
    <source>
        <dbReference type="ARBA" id="ARBA00023043"/>
    </source>
</evidence>
<dbReference type="AlphaFoldDB" id="A0A7S4CTK6"/>
<keyword evidence="5" id="KW-1133">Transmembrane helix</keyword>
<dbReference type="Pfam" id="PF12796">
    <property type="entry name" value="Ank_2"/>
    <property type="match status" value="3"/>
</dbReference>
<feature type="compositionally biased region" description="Acidic residues" evidence="4">
    <location>
        <begin position="18"/>
        <end position="32"/>
    </location>
</feature>
<reference evidence="6" key="1">
    <citation type="submission" date="2021-01" db="EMBL/GenBank/DDBJ databases">
        <authorList>
            <person name="Corre E."/>
            <person name="Pelletier E."/>
            <person name="Niang G."/>
            <person name="Scheremetjew M."/>
            <person name="Finn R."/>
            <person name="Kale V."/>
            <person name="Holt S."/>
            <person name="Cochrane G."/>
            <person name="Meng A."/>
            <person name="Brown T."/>
            <person name="Cohen L."/>
        </authorList>
    </citation>
    <scope>NUCLEOTIDE SEQUENCE</scope>
    <source>
        <strain evidence="6">CCMP1594</strain>
    </source>
</reference>
<keyword evidence="1" id="KW-0677">Repeat</keyword>
<proteinExistence type="predicted"/>
<feature type="region of interest" description="Disordered" evidence="4">
    <location>
        <begin position="1"/>
        <end position="94"/>
    </location>
</feature>
<dbReference type="EMBL" id="HBJA01048719">
    <property type="protein sequence ID" value="CAE0806095.1"/>
    <property type="molecule type" value="Transcribed_RNA"/>
</dbReference>
<accession>A0A7S4CTK6</accession>
<dbReference type="SMART" id="SM00248">
    <property type="entry name" value="ANK"/>
    <property type="match status" value="7"/>
</dbReference>
<evidence type="ECO:0000313" key="6">
    <source>
        <dbReference type="EMBL" id="CAE0806095.1"/>
    </source>
</evidence>
<dbReference type="PROSITE" id="PS50088">
    <property type="entry name" value="ANK_REPEAT"/>
    <property type="match status" value="2"/>
</dbReference>
<feature type="repeat" description="ANK" evidence="3">
    <location>
        <begin position="128"/>
        <end position="160"/>
    </location>
</feature>
<feature type="repeat" description="ANK" evidence="3">
    <location>
        <begin position="161"/>
        <end position="193"/>
    </location>
</feature>
<name>A0A7S4CTK6_9EUGL</name>
<evidence type="ECO:0000256" key="4">
    <source>
        <dbReference type="SAM" id="MobiDB-lite"/>
    </source>
</evidence>
<dbReference type="SUPFAM" id="SSF48403">
    <property type="entry name" value="Ankyrin repeat"/>
    <property type="match status" value="2"/>
</dbReference>
<dbReference type="PANTHER" id="PTHR24123:SF33">
    <property type="entry name" value="PROTEIN HOS4"/>
    <property type="match status" value="1"/>
</dbReference>
<dbReference type="PANTHER" id="PTHR24123">
    <property type="entry name" value="ANKYRIN REPEAT-CONTAINING"/>
    <property type="match status" value="1"/>
</dbReference>
<evidence type="ECO:0000256" key="3">
    <source>
        <dbReference type="PROSITE-ProRule" id="PRU00023"/>
    </source>
</evidence>
<feature type="transmembrane region" description="Helical" evidence="5">
    <location>
        <begin position="496"/>
        <end position="517"/>
    </location>
</feature>
<keyword evidence="2 3" id="KW-0040">ANK repeat</keyword>
<keyword evidence="5" id="KW-0812">Transmembrane</keyword>
<feature type="compositionally biased region" description="Acidic residues" evidence="4">
    <location>
        <begin position="67"/>
        <end position="91"/>
    </location>
</feature>
<evidence type="ECO:0000256" key="5">
    <source>
        <dbReference type="SAM" id="Phobius"/>
    </source>
</evidence>
<dbReference type="InterPro" id="IPR036770">
    <property type="entry name" value="Ankyrin_rpt-contain_sf"/>
</dbReference>
<organism evidence="6">
    <name type="scientific">Eutreptiella gymnastica</name>
    <dbReference type="NCBI Taxonomy" id="73025"/>
    <lineage>
        <taxon>Eukaryota</taxon>
        <taxon>Discoba</taxon>
        <taxon>Euglenozoa</taxon>
        <taxon>Euglenida</taxon>
        <taxon>Spirocuta</taxon>
        <taxon>Euglenophyceae</taxon>
        <taxon>Eutreptiales</taxon>
        <taxon>Eutreptiaceae</taxon>
        <taxon>Eutreptiella</taxon>
    </lineage>
</organism>
<evidence type="ECO:0000256" key="1">
    <source>
        <dbReference type="ARBA" id="ARBA00022737"/>
    </source>
</evidence>
<dbReference type="PROSITE" id="PS50297">
    <property type="entry name" value="ANK_REP_REGION"/>
    <property type="match status" value="2"/>
</dbReference>